<organism evidence="10">
    <name type="scientific">Fibrocapsa japonica</name>
    <dbReference type="NCBI Taxonomy" id="94617"/>
    <lineage>
        <taxon>Eukaryota</taxon>
        <taxon>Sar</taxon>
        <taxon>Stramenopiles</taxon>
        <taxon>Ochrophyta</taxon>
        <taxon>Raphidophyceae</taxon>
        <taxon>Chattonellales</taxon>
        <taxon>Chattonellaceae</taxon>
        <taxon>Fibrocapsa</taxon>
    </lineage>
</organism>
<proteinExistence type="inferred from homology"/>
<dbReference type="NCBIfam" id="TIGR00798">
    <property type="entry name" value="mtc"/>
    <property type="match status" value="1"/>
</dbReference>
<dbReference type="PANTHER" id="PTHR11153:SF8">
    <property type="entry name" value="SIDEROFLEXIN-1"/>
    <property type="match status" value="1"/>
</dbReference>
<keyword evidence="3" id="KW-0813">Transport</keyword>
<dbReference type="InterPro" id="IPR004686">
    <property type="entry name" value="Mtc"/>
</dbReference>
<evidence type="ECO:0000256" key="9">
    <source>
        <dbReference type="RuleBase" id="RU362000"/>
    </source>
</evidence>
<dbReference type="EMBL" id="HBHR01016934">
    <property type="protein sequence ID" value="CAD9868221.1"/>
    <property type="molecule type" value="Transcribed_RNA"/>
</dbReference>
<dbReference type="AlphaFoldDB" id="A0A7S2XZN1"/>
<gene>
    <name evidence="10" type="ORF">FJAP1339_LOCUS8451</name>
</gene>
<keyword evidence="6" id="KW-1133">Transmembrane helix</keyword>
<keyword evidence="4" id="KW-0812">Transmembrane</keyword>
<dbReference type="GO" id="GO:0005743">
    <property type="term" value="C:mitochondrial inner membrane"/>
    <property type="evidence" value="ECO:0007669"/>
    <property type="project" value="TreeGrafter"/>
</dbReference>
<comment type="subcellular location">
    <subcellularLocation>
        <location evidence="1 9">Mitochondrion membrane</location>
        <topology evidence="1 9">Multi-pass membrane protein</topology>
    </subcellularLocation>
</comment>
<evidence type="ECO:0000313" key="10">
    <source>
        <dbReference type="EMBL" id="CAD9868221.1"/>
    </source>
</evidence>
<accession>A0A7S2XZN1</accession>
<dbReference type="GO" id="GO:0015075">
    <property type="term" value="F:monoatomic ion transmembrane transporter activity"/>
    <property type="evidence" value="ECO:0007669"/>
    <property type="project" value="InterPro"/>
</dbReference>
<reference evidence="10" key="1">
    <citation type="submission" date="2021-01" db="EMBL/GenBank/DDBJ databases">
        <authorList>
            <person name="Corre E."/>
            <person name="Pelletier E."/>
            <person name="Niang G."/>
            <person name="Scheremetjew M."/>
            <person name="Finn R."/>
            <person name="Kale V."/>
            <person name="Holt S."/>
            <person name="Cochrane G."/>
            <person name="Meng A."/>
            <person name="Brown T."/>
            <person name="Cohen L."/>
        </authorList>
    </citation>
    <scope>NUCLEOTIDE SEQUENCE</scope>
    <source>
        <strain evidence="10">CCMP1661</strain>
    </source>
</reference>
<evidence type="ECO:0000256" key="5">
    <source>
        <dbReference type="ARBA" id="ARBA00022970"/>
    </source>
</evidence>
<comment type="similarity">
    <text evidence="2 9">Belongs to the sideroflexin family.</text>
</comment>
<dbReference type="PANTHER" id="PTHR11153">
    <property type="entry name" value="SIDEROFLEXIN"/>
    <property type="match status" value="1"/>
</dbReference>
<evidence type="ECO:0000256" key="2">
    <source>
        <dbReference type="ARBA" id="ARBA00005974"/>
    </source>
</evidence>
<evidence type="ECO:0000256" key="6">
    <source>
        <dbReference type="ARBA" id="ARBA00022989"/>
    </source>
</evidence>
<evidence type="ECO:0000256" key="7">
    <source>
        <dbReference type="ARBA" id="ARBA00023128"/>
    </source>
</evidence>
<protein>
    <recommendedName>
        <fullName evidence="9">Sidoreflexin</fullName>
    </recommendedName>
</protein>
<keyword evidence="5" id="KW-0029">Amino-acid transport</keyword>
<keyword evidence="8" id="KW-0472">Membrane</keyword>
<evidence type="ECO:0000256" key="8">
    <source>
        <dbReference type="ARBA" id="ARBA00023136"/>
    </source>
</evidence>
<evidence type="ECO:0000256" key="1">
    <source>
        <dbReference type="ARBA" id="ARBA00004225"/>
    </source>
</evidence>
<sequence length="341" mass="37042">MSSGKGEPTPTQTEAFVAPRLDLTRPQWDQSTFEGRARHFFATTNPINCLASDKELDEAKSLVVAYRAGKEPKGTTDEQVWAAKQLYDSAFHPETGEKLFLPGRMSAQVPGNMTITGCMMTFYKTTPAVIFWQWANQSFNAVVNYTNRSASVSITNEQLGGAYAAATSAAMATALGLNYMVKSRPHLANGLVGRLVPFMAVAAANCVNIPLMRQRELVEGITVKTAPGEEGVQLGKSSEAAKYAIGQVVPSRILMAVPSMVLPPIVMSRLEKTKLFQRNRWLAAPATVVLTGLCLAFSTPLCCALFPQEASLPVSSLEPALQEKAKKHYPDMSNVYFNKGL</sequence>
<name>A0A7S2XZN1_9STRA</name>
<dbReference type="Pfam" id="PF03820">
    <property type="entry name" value="SFXNs"/>
    <property type="match status" value="1"/>
</dbReference>
<evidence type="ECO:0000256" key="4">
    <source>
        <dbReference type="ARBA" id="ARBA00022692"/>
    </source>
</evidence>
<evidence type="ECO:0000256" key="3">
    <source>
        <dbReference type="ARBA" id="ARBA00022448"/>
    </source>
</evidence>
<keyword evidence="7 9" id="KW-0496">Mitochondrion</keyword>
<dbReference type="GO" id="GO:0140300">
    <property type="term" value="P:serine import into mitochondrion"/>
    <property type="evidence" value="ECO:0007669"/>
    <property type="project" value="TreeGrafter"/>
</dbReference>